<evidence type="ECO:0000313" key="2">
    <source>
        <dbReference type="Proteomes" id="UP000635245"/>
    </source>
</evidence>
<dbReference type="EMBL" id="JAENJH010000002">
    <property type="protein sequence ID" value="MBK1784452.1"/>
    <property type="molecule type" value="Genomic_DNA"/>
</dbReference>
<proteinExistence type="predicted"/>
<dbReference type="Proteomes" id="UP000635245">
    <property type="component" value="Unassembled WGS sequence"/>
</dbReference>
<dbReference type="SUPFAM" id="SSF47413">
    <property type="entry name" value="lambda repressor-like DNA-binding domains"/>
    <property type="match status" value="1"/>
</dbReference>
<name>A0A934V3K4_9PSEU</name>
<dbReference type="Gene3D" id="1.10.260.40">
    <property type="entry name" value="lambda repressor-like DNA-binding domains"/>
    <property type="match status" value="1"/>
</dbReference>
<accession>A0A934V3K4</accession>
<sequence>MASHDVVDIHRRALSDYRIALGLELRDRRQRAGYSFDQLASRCRIPAETLRAYEKGSSLPQLVRTDSIGKAYGEGMFGPLVGAARYVYRAAGQQAPTPATTQPITLALYSLLFYGGVTPDQLRELDLSLDFTDD</sequence>
<protein>
    <submittedName>
        <fullName evidence="1">Helix-turn-helix domain-containing protein</fullName>
    </submittedName>
</protein>
<dbReference type="RefSeq" id="WP_200316849.1">
    <property type="nucleotide sequence ID" value="NZ_JAENJH010000002.1"/>
</dbReference>
<dbReference type="InterPro" id="IPR010982">
    <property type="entry name" value="Lambda_DNA-bd_dom_sf"/>
</dbReference>
<gene>
    <name evidence="1" type="ORF">JHE00_08940</name>
</gene>
<dbReference type="AlphaFoldDB" id="A0A934V3K4"/>
<organism evidence="1 2">
    <name type="scientific">Prauserella cavernicola</name>
    <dbReference type="NCBI Taxonomy" id="2800127"/>
    <lineage>
        <taxon>Bacteria</taxon>
        <taxon>Bacillati</taxon>
        <taxon>Actinomycetota</taxon>
        <taxon>Actinomycetes</taxon>
        <taxon>Pseudonocardiales</taxon>
        <taxon>Pseudonocardiaceae</taxon>
        <taxon>Prauserella</taxon>
    </lineage>
</organism>
<dbReference type="Pfam" id="PF13560">
    <property type="entry name" value="HTH_31"/>
    <property type="match status" value="1"/>
</dbReference>
<dbReference type="InterPro" id="IPR001387">
    <property type="entry name" value="Cro/C1-type_HTH"/>
</dbReference>
<keyword evidence="2" id="KW-1185">Reference proteome</keyword>
<dbReference type="GO" id="GO:0003677">
    <property type="term" value="F:DNA binding"/>
    <property type="evidence" value="ECO:0007669"/>
    <property type="project" value="InterPro"/>
</dbReference>
<comment type="caution">
    <text evidence="1">The sequence shown here is derived from an EMBL/GenBank/DDBJ whole genome shotgun (WGS) entry which is preliminary data.</text>
</comment>
<dbReference type="CDD" id="cd00093">
    <property type="entry name" value="HTH_XRE"/>
    <property type="match status" value="1"/>
</dbReference>
<reference evidence="1" key="1">
    <citation type="submission" date="2020-12" db="EMBL/GenBank/DDBJ databases">
        <title>Prauserella sp. ASG 168, a novel actinomycete isolated from cave rock.</title>
        <authorList>
            <person name="Suriyachadkun C."/>
        </authorList>
    </citation>
    <scope>NUCLEOTIDE SEQUENCE</scope>
    <source>
        <strain evidence="1">ASG 168</strain>
    </source>
</reference>
<evidence type="ECO:0000313" key="1">
    <source>
        <dbReference type="EMBL" id="MBK1784452.1"/>
    </source>
</evidence>